<evidence type="ECO:0000313" key="1">
    <source>
        <dbReference type="EMBL" id="XCA33222.1"/>
    </source>
</evidence>
<reference evidence="1" key="1">
    <citation type="submission" date="2024-06" db="EMBL/GenBank/DDBJ databases">
        <title>Genome assembly of the Polyergus mexicanus.</title>
        <authorList>
            <person name="Cash E."/>
            <person name="Tustsui N.D."/>
            <person name="Ward P."/>
            <person name="Nguyen O."/>
            <person name="Sahasrabudhe R."/>
            <person name="Fairbairn C.W."/>
            <person name="Seligmann W.E."/>
            <person name="Sacco S."/>
            <person name="Beraut E."/>
            <person name="Miller C."/>
            <person name="Toffelmier E."/>
            <person name="Shaffer H.B."/>
        </authorList>
    </citation>
    <scope>NUCLEOTIDE SEQUENCE</scope>
    <source>
        <strain evidence="1">NDT 795.1</strain>
    </source>
</reference>
<protein>
    <submittedName>
        <fullName evidence="1">Uncharacterized protein</fullName>
    </submittedName>
</protein>
<name>A0AAU7YIM5_9RICK</name>
<accession>A0AAU7YIM5</accession>
<dbReference type="EMBL" id="CP158586">
    <property type="protein sequence ID" value="XCA33222.1"/>
    <property type="molecule type" value="Genomic_DNA"/>
</dbReference>
<dbReference type="AlphaFoldDB" id="A0AAU7YIM5"/>
<organism evidence="1">
    <name type="scientific">Wolbachia endosymbiont of Polyergus mexicanus</name>
    <dbReference type="NCBI Taxonomy" id="3171167"/>
    <lineage>
        <taxon>Bacteria</taxon>
        <taxon>Pseudomonadati</taxon>
        <taxon>Pseudomonadota</taxon>
        <taxon>Alphaproteobacteria</taxon>
        <taxon>Rickettsiales</taxon>
        <taxon>Anaplasmataceae</taxon>
        <taxon>Wolbachieae</taxon>
        <taxon>Wolbachia</taxon>
    </lineage>
</organism>
<gene>
    <name evidence="1" type="ORF">ABS808_05595</name>
</gene>
<proteinExistence type="predicted"/>
<sequence length="64" mass="7080">MSSQYSFLVIPVPISLSFQCPDTGLLYDDVMKVADTGSFFLDPSVTHWDDTCSPTSYRRGISLA</sequence>